<reference evidence="1" key="1">
    <citation type="journal article" date="2019" name="Sci. Rep.">
        <title>Draft genome of Tanacetum cinerariifolium, the natural source of mosquito coil.</title>
        <authorList>
            <person name="Yamashiro T."/>
            <person name="Shiraishi A."/>
            <person name="Satake H."/>
            <person name="Nakayama K."/>
        </authorList>
    </citation>
    <scope>NUCLEOTIDE SEQUENCE</scope>
</reference>
<gene>
    <name evidence="1" type="ORF">Tci_007693</name>
</gene>
<organism evidence="1">
    <name type="scientific">Tanacetum cinerariifolium</name>
    <name type="common">Dalmatian daisy</name>
    <name type="synonym">Chrysanthemum cinerariifolium</name>
    <dbReference type="NCBI Taxonomy" id="118510"/>
    <lineage>
        <taxon>Eukaryota</taxon>
        <taxon>Viridiplantae</taxon>
        <taxon>Streptophyta</taxon>
        <taxon>Embryophyta</taxon>
        <taxon>Tracheophyta</taxon>
        <taxon>Spermatophyta</taxon>
        <taxon>Magnoliopsida</taxon>
        <taxon>eudicotyledons</taxon>
        <taxon>Gunneridae</taxon>
        <taxon>Pentapetalae</taxon>
        <taxon>asterids</taxon>
        <taxon>campanulids</taxon>
        <taxon>Asterales</taxon>
        <taxon>Asteraceae</taxon>
        <taxon>Asteroideae</taxon>
        <taxon>Anthemideae</taxon>
        <taxon>Anthemidinae</taxon>
        <taxon>Tanacetum</taxon>
    </lineage>
</organism>
<name>A0A6L2JIJ6_TANCI</name>
<protein>
    <recommendedName>
        <fullName evidence="2">Reverse transcriptase domain-containing protein</fullName>
    </recommendedName>
</protein>
<sequence length="294" mass="32784">MTYDTTISLYGFLFCLINVDRMDPKRTSTSVVPAMTQAAIGKLVADSVAATLETQAATMANTDNTNRNARQRETHVARKCSYQELMSYQPFNFKGKITVVILVRDRCPHGKGNLPRDQGHGIRCHGSVLDELEGPRRDQGEDVELFKAMKMYQGAFKQLRIVWFLSLSLYTSGGEEIKMKTEDITEILEFKTLRDRYKNNRMTDSTRVSVSLGKISLEGNKSWESNIGDSDNTGDGGKIAGREITTWGGGMVSCACMTSIFESSCEGEETSMSKRYLVKSFEELGEMLPGKAEK</sequence>
<comment type="caution">
    <text evidence="1">The sequence shown here is derived from an EMBL/GenBank/DDBJ whole genome shotgun (WGS) entry which is preliminary data.</text>
</comment>
<evidence type="ECO:0008006" key="2">
    <source>
        <dbReference type="Google" id="ProtNLM"/>
    </source>
</evidence>
<evidence type="ECO:0000313" key="1">
    <source>
        <dbReference type="EMBL" id="GEU35715.1"/>
    </source>
</evidence>
<proteinExistence type="predicted"/>
<accession>A0A6L2JIJ6</accession>
<dbReference type="EMBL" id="BKCJ010000723">
    <property type="protein sequence ID" value="GEU35715.1"/>
    <property type="molecule type" value="Genomic_DNA"/>
</dbReference>
<dbReference type="AlphaFoldDB" id="A0A6L2JIJ6"/>